<comment type="caution">
    <text evidence="2">The sequence shown here is derived from an EMBL/GenBank/DDBJ whole genome shotgun (WGS) entry which is preliminary data.</text>
</comment>
<keyword evidence="1" id="KW-0812">Transmembrane</keyword>
<dbReference type="EMBL" id="FOCC01000013">
    <property type="protein sequence ID" value="SEM90865.1"/>
    <property type="molecule type" value="Genomic_DNA"/>
</dbReference>
<keyword evidence="1" id="KW-1133">Transmembrane helix</keyword>
<sequence length="120" mass="13828">MQLVFLKELFLLAKNVLLIFLGFLFAKEKNFRYVRVVKLWLLAVAVSFSLQIILVCLNKTFTFNSVYATVFPILKGTYYLGTGTLLGLLLWSFSQEWLLNLSWAKLIFLLTIIIGLPNVF</sequence>
<name>A0ABY1AD79_9LACO</name>
<feature type="transmembrane region" description="Helical" evidence="1">
    <location>
        <begin position="97"/>
        <end position="116"/>
    </location>
</feature>
<keyword evidence="1" id="KW-0472">Membrane</keyword>
<dbReference type="Proteomes" id="UP000182089">
    <property type="component" value="Unassembled WGS sequence"/>
</dbReference>
<protein>
    <submittedName>
        <fullName evidence="2">Uncharacterized protein</fullName>
    </submittedName>
</protein>
<feature type="transmembrane region" description="Helical" evidence="1">
    <location>
        <begin position="69"/>
        <end position="91"/>
    </location>
</feature>
<accession>A0ABY1AD79</accession>
<proteinExistence type="predicted"/>
<feature type="transmembrane region" description="Helical" evidence="1">
    <location>
        <begin position="39"/>
        <end position="57"/>
    </location>
</feature>
<feature type="transmembrane region" description="Helical" evidence="1">
    <location>
        <begin position="9"/>
        <end position="27"/>
    </location>
</feature>
<evidence type="ECO:0000313" key="3">
    <source>
        <dbReference type="Proteomes" id="UP000182089"/>
    </source>
</evidence>
<reference evidence="2 3" key="1">
    <citation type="submission" date="2016-10" db="EMBL/GenBank/DDBJ databases">
        <authorList>
            <person name="Varghese N."/>
            <person name="Submissions S."/>
        </authorList>
    </citation>
    <scope>NUCLEOTIDE SEQUENCE [LARGE SCALE GENOMIC DNA]</scope>
    <source>
        <strain evidence="2 3">WC1T17</strain>
    </source>
</reference>
<organism evidence="2 3">
    <name type="scientific">Ligilactobacillus ruminis</name>
    <dbReference type="NCBI Taxonomy" id="1623"/>
    <lineage>
        <taxon>Bacteria</taxon>
        <taxon>Bacillati</taxon>
        <taxon>Bacillota</taxon>
        <taxon>Bacilli</taxon>
        <taxon>Lactobacillales</taxon>
        <taxon>Lactobacillaceae</taxon>
        <taxon>Ligilactobacillus</taxon>
    </lineage>
</organism>
<evidence type="ECO:0000256" key="1">
    <source>
        <dbReference type="SAM" id="Phobius"/>
    </source>
</evidence>
<evidence type="ECO:0000313" key="2">
    <source>
        <dbReference type="EMBL" id="SEM90865.1"/>
    </source>
</evidence>
<gene>
    <name evidence="2" type="ORF">SAMN05216431_11311</name>
</gene>